<evidence type="ECO:0000313" key="10">
    <source>
        <dbReference type="EMBL" id="ACO61708.1"/>
    </source>
</evidence>
<evidence type="ECO:0000256" key="5">
    <source>
        <dbReference type="ARBA" id="ARBA00022989"/>
    </source>
</evidence>
<organism evidence="10 11">
    <name type="scientific">Micromonas commoda (strain RCC299 / NOUM17 / CCMP2709)</name>
    <name type="common">Picoplanktonic green alga</name>
    <dbReference type="NCBI Taxonomy" id="296587"/>
    <lineage>
        <taxon>Eukaryota</taxon>
        <taxon>Viridiplantae</taxon>
        <taxon>Chlorophyta</taxon>
        <taxon>Mamiellophyceae</taxon>
        <taxon>Mamiellales</taxon>
        <taxon>Mamiellaceae</taxon>
        <taxon>Micromonas</taxon>
    </lineage>
</organism>
<feature type="transmembrane region" description="Helical" evidence="8">
    <location>
        <begin position="249"/>
        <end position="267"/>
    </location>
</feature>
<feature type="region of interest" description="Disordered" evidence="7">
    <location>
        <begin position="1"/>
        <end position="99"/>
    </location>
</feature>
<comment type="subcellular location">
    <subcellularLocation>
        <location evidence="1">Cell membrane</location>
        <topology evidence="1">Multi-pass membrane protein</topology>
    </subcellularLocation>
</comment>
<protein>
    <submittedName>
        <fullName evidence="10">Drug/Metabolite transporter superfamily</fullName>
    </submittedName>
</protein>
<dbReference type="SUPFAM" id="SSF103481">
    <property type="entry name" value="Multidrug resistance efflux transporter EmrE"/>
    <property type="match status" value="2"/>
</dbReference>
<evidence type="ECO:0000256" key="4">
    <source>
        <dbReference type="ARBA" id="ARBA00022692"/>
    </source>
</evidence>
<keyword evidence="4 8" id="KW-0812">Transmembrane</keyword>
<dbReference type="EMBL" id="CP001324">
    <property type="protein sequence ID" value="ACO61708.1"/>
    <property type="molecule type" value="Genomic_DNA"/>
</dbReference>
<dbReference type="AlphaFoldDB" id="C1E1B6"/>
<accession>C1E1B6</accession>
<feature type="transmembrane region" description="Helical" evidence="8">
    <location>
        <begin position="301"/>
        <end position="326"/>
    </location>
</feature>
<feature type="compositionally biased region" description="Basic and acidic residues" evidence="7">
    <location>
        <begin position="49"/>
        <end position="60"/>
    </location>
</feature>
<dbReference type="OMA" id="PVVTACY"/>
<keyword evidence="11" id="KW-1185">Reference proteome</keyword>
<feature type="transmembrane region" description="Helical" evidence="8">
    <location>
        <begin position="376"/>
        <end position="396"/>
    </location>
</feature>
<evidence type="ECO:0000256" key="8">
    <source>
        <dbReference type="SAM" id="Phobius"/>
    </source>
</evidence>
<gene>
    <name evidence="10" type="ORF">MICPUN_56811</name>
</gene>
<feature type="region of interest" description="Disordered" evidence="7">
    <location>
        <begin position="470"/>
        <end position="494"/>
    </location>
</feature>
<dbReference type="Proteomes" id="UP000002009">
    <property type="component" value="Chromosome 3"/>
</dbReference>
<feature type="transmembrane region" description="Helical" evidence="8">
    <location>
        <begin position="346"/>
        <end position="364"/>
    </location>
</feature>
<dbReference type="GO" id="GO:0005886">
    <property type="term" value="C:plasma membrane"/>
    <property type="evidence" value="ECO:0007669"/>
    <property type="project" value="UniProtKB-SubCell"/>
</dbReference>
<dbReference type="PANTHER" id="PTHR42920">
    <property type="entry name" value="OS03G0707200 PROTEIN-RELATED"/>
    <property type="match status" value="1"/>
</dbReference>
<proteinExistence type="inferred from homology"/>
<evidence type="ECO:0000256" key="2">
    <source>
        <dbReference type="ARBA" id="ARBA00007635"/>
    </source>
</evidence>
<feature type="transmembrane region" description="Helical" evidence="8">
    <location>
        <begin position="130"/>
        <end position="148"/>
    </location>
</feature>
<feature type="domain" description="EamA" evidence="9">
    <location>
        <begin position="132"/>
        <end position="266"/>
    </location>
</feature>
<dbReference type="InterPro" id="IPR051258">
    <property type="entry name" value="Diverse_Substrate_Transporter"/>
</dbReference>
<name>C1E1B6_MICCC</name>
<feature type="transmembrane region" description="Helical" evidence="8">
    <location>
        <begin position="518"/>
        <end position="544"/>
    </location>
</feature>
<sequence>MNTTVGLPTASVSSWRCHDRSRVQPIPSTSPRCAPRAGCPDPTFRNSRRRVEFNTHRGGRDVSAGAKPGKGGVGGPEGPRRPSRVGSLSNGDSKRMPNKDWMEELSKMFPAEMAETRKKVRKEVERSIKAAKFLVAAQVCFVLAIVLVKQCIDHFTPAGFTAVRALVSLPFILALAKSDAKSWREFVGSWRELFSSGYLVFLGILVSLGQMLLVLGLERVSVGNTVVLGQLVPVYSATIAVFQGVESPSVGKFTAIAAGVIGAAVMLDPSQMWLSLGNMLLLGRAAVFAAYLALQAPVLRAYLPVTVAATCQIVGAVIAIAVGIPLALTGKGGAVGVMGGMRGTPGVAWIMAIAVAALSAAGYTLTARAERRTTPVVTACYNTLQPVIALTIMIALGESPGIRNLLGSALIMIGGFAAVALSTNDKKRWKQSYPPGDVGVDRNFKPEDAKLATGKTGGFGADGANVDDDGSSGTVRIKRTRGGERGFDPDTPTGTVRMTKLPGSLGAGARRPVKVGSVVWTVAWASVMSLCALAGGGYLTWFLVYLHWKYFLG</sequence>
<dbReference type="InParanoid" id="C1E1B6"/>
<feature type="transmembrane region" description="Helical" evidence="8">
    <location>
        <begin position="154"/>
        <end position="176"/>
    </location>
</feature>
<evidence type="ECO:0000259" key="9">
    <source>
        <dbReference type="Pfam" id="PF00892"/>
    </source>
</evidence>
<comment type="similarity">
    <text evidence="2">Belongs to the drug/metabolite transporter (DMT) superfamily. Plant drug/metabolite exporter (P-DME) (TC 2.A.7.4) family.</text>
</comment>
<dbReference type="RefSeq" id="XP_002500450.1">
    <property type="nucleotide sequence ID" value="XM_002500404.1"/>
</dbReference>
<feature type="transmembrane region" description="Helical" evidence="8">
    <location>
        <begin position="402"/>
        <end position="421"/>
    </location>
</feature>
<reference evidence="10 11" key="1">
    <citation type="journal article" date="2009" name="Science">
        <title>Green evolution and dynamic adaptations revealed by genomes of the marine picoeukaryotes Micromonas.</title>
        <authorList>
            <person name="Worden A.Z."/>
            <person name="Lee J.H."/>
            <person name="Mock T."/>
            <person name="Rouze P."/>
            <person name="Simmons M.P."/>
            <person name="Aerts A.L."/>
            <person name="Allen A.E."/>
            <person name="Cuvelier M.L."/>
            <person name="Derelle E."/>
            <person name="Everett M.V."/>
            <person name="Foulon E."/>
            <person name="Grimwood J."/>
            <person name="Gundlach H."/>
            <person name="Henrissat B."/>
            <person name="Napoli C."/>
            <person name="McDonald S.M."/>
            <person name="Parker M.S."/>
            <person name="Rombauts S."/>
            <person name="Salamov A."/>
            <person name="Von Dassow P."/>
            <person name="Badger J.H."/>
            <person name="Coutinho P.M."/>
            <person name="Demir E."/>
            <person name="Dubchak I."/>
            <person name="Gentemann C."/>
            <person name="Eikrem W."/>
            <person name="Gready J.E."/>
            <person name="John U."/>
            <person name="Lanier W."/>
            <person name="Lindquist E.A."/>
            <person name="Lucas S."/>
            <person name="Mayer K.F."/>
            <person name="Moreau H."/>
            <person name="Not F."/>
            <person name="Otillar R."/>
            <person name="Panaud O."/>
            <person name="Pangilinan J."/>
            <person name="Paulsen I."/>
            <person name="Piegu B."/>
            <person name="Poliakov A."/>
            <person name="Robbens S."/>
            <person name="Schmutz J."/>
            <person name="Toulza E."/>
            <person name="Wyss T."/>
            <person name="Zelensky A."/>
            <person name="Zhou K."/>
            <person name="Armbrust E.V."/>
            <person name="Bhattacharya D."/>
            <person name="Goodenough U.W."/>
            <person name="Van de Peer Y."/>
            <person name="Grigoriev I.V."/>
        </authorList>
    </citation>
    <scope>NUCLEOTIDE SEQUENCE [LARGE SCALE GENOMIC DNA]</scope>
    <source>
        <strain evidence="11">RCC299 / NOUM17</strain>
    </source>
</reference>
<dbReference type="InterPro" id="IPR037185">
    <property type="entry name" value="EmrE-like"/>
</dbReference>
<feature type="compositionally biased region" description="Polar residues" evidence="7">
    <location>
        <begin position="1"/>
        <end position="14"/>
    </location>
</feature>
<feature type="transmembrane region" description="Helical" evidence="8">
    <location>
        <begin position="222"/>
        <end position="242"/>
    </location>
</feature>
<evidence type="ECO:0000256" key="7">
    <source>
        <dbReference type="SAM" id="MobiDB-lite"/>
    </source>
</evidence>
<evidence type="ECO:0000313" key="11">
    <source>
        <dbReference type="Proteomes" id="UP000002009"/>
    </source>
</evidence>
<dbReference type="KEGG" id="mis:MICPUN_56811"/>
<dbReference type="PANTHER" id="PTHR42920:SF5">
    <property type="entry name" value="EAMA DOMAIN-CONTAINING PROTEIN"/>
    <property type="match status" value="1"/>
</dbReference>
<dbReference type="OrthoDB" id="496230at2759"/>
<keyword evidence="5 8" id="KW-1133">Transmembrane helix</keyword>
<dbReference type="GeneID" id="8242075"/>
<evidence type="ECO:0000256" key="1">
    <source>
        <dbReference type="ARBA" id="ARBA00004651"/>
    </source>
</evidence>
<dbReference type="InterPro" id="IPR000620">
    <property type="entry name" value="EamA_dom"/>
</dbReference>
<keyword evidence="3" id="KW-1003">Cell membrane</keyword>
<dbReference type="Pfam" id="PF00892">
    <property type="entry name" value="EamA"/>
    <property type="match status" value="1"/>
</dbReference>
<evidence type="ECO:0000256" key="6">
    <source>
        <dbReference type="ARBA" id="ARBA00023136"/>
    </source>
</evidence>
<feature type="compositionally biased region" description="Gly residues" evidence="7">
    <location>
        <begin position="68"/>
        <end position="77"/>
    </location>
</feature>
<evidence type="ECO:0000256" key="3">
    <source>
        <dbReference type="ARBA" id="ARBA00022475"/>
    </source>
</evidence>
<feature type="transmembrane region" description="Helical" evidence="8">
    <location>
        <begin position="273"/>
        <end position="294"/>
    </location>
</feature>
<keyword evidence="6 8" id="KW-0472">Membrane</keyword>
<feature type="transmembrane region" description="Helical" evidence="8">
    <location>
        <begin position="197"/>
        <end position="216"/>
    </location>
</feature>